<dbReference type="AlphaFoldDB" id="A0A7S9DZW3"/>
<dbReference type="EMBL" id="CP064795">
    <property type="protein sequence ID" value="QPG06989.1"/>
    <property type="molecule type" value="Genomic_DNA"/>
</dbReference>
<keyword evidence="2" id="KW-1185">Reference proteome</keyword>
<dbReference type="Gene3D" id="3.90.320.10">
    <property type="match status" value="1"/>
</dbReference>
<reference evidence="1 2" key="1">
    <citation type="submission" date="2020-11" db="EMBL/GenBank/DDBJ databases">
        <title>Complete genome sequence for Salinimonas sp. strain G2-b.</title>
        <authorList>
            <person name="Park S.-J."/>
        </authorList>
    </citation>
    <scope>NUCLEOTIDE SEQUENCE [LARGE SCALE GENOMIC DNA]</scope>
    <source>
        <strain evidence="1 2">G2-b</strain>
    </source>
</reference>
<accession>A0A7S9DZW3</accession>
<sequence>MELTNNSNLPLSISVWLAHDNYDHDDRSNHISATSLIKPLKQLILSNRVENTAKEDIVGLIPSRMGSAIHDGIERAWVDHYAENLKKLGYPQRVIDRVRVNPTAELVASDPDIIPIYLEQRAEKEVDGFIISGKFDFIGDGRVEDFKSTSVYTFINGTNDEKYILQGSIYRWLNPEKITRDDMAIQFIFTDWSGARTREPNYPNSRTAEKKLLLQPIKTTDAYIRQRLATIKKYWDKPEAEIPPCDDEALWRKPTTYKVYKDDKAKRAMSGGVFNSDHQAARVFAMQKGGVVKTFPGEVVACRFCKAFDICKQKQQYLDSGELTLRG</sequence>
<evidence type="ECO:0000313" key="2">
    <source>
        <dbReference type="Proteomes" id="UP000595095"/>
    </source>
</evidence>
<protein>
    <recommendedName>
        <fullName evidence="3">PD-(D/E)XK endonuclease-like domain-containing protein</fullName>
    </recommendedName>
</protein>
<dbReference type="Proteomes" id="UP000595095">
    <property type="component" value="Chromosome"/>
</dbReference>
<dbReference type="InterPro" id="IPR011604">
    <property type="entry name" value="PDDEXK-like_dom_sf"/>
</dbReference>
<dbReference type="RefSeq" id="WP_195812061.1">
    <property type="nucleotide sequence ID" value="NZ_CP064795.1"/>
</dbReference>
<gene>
    <name evidence="1" type="ORF">IT774_07750</name>
</gene>
<dbReference type="KEGG" id="smaa:IT774_07750"/>
<evidence type="ECO:0000313" key="1">
    <source>
        <dbReference type="EMBL" id="QPG06989.1"/>
    </source>
</evidence>
<evidence type="ECO:0008006" key="3">
    <source>
        <dbReference type="Google" id="ProtNLM"/>
    </source>
</evidence>
<organism evidence="1 2">
    <name type="scientific">Salinimonas marina</name>
    <dbReference type="NCBI Taxonomy" id="2785918"/>
    <lineage>
        <taxon>Bacteria</taxon>
        <taxon>Pseudomonadati</taxon>
        <taxon>Pseudomonadota</taxon>
        <taxon>Gammaproteobacteria</taxon>
        <taxon>Alteromonadales</taxon>
        <taxon>Alteromonadaceae</taxon>
        <taxon>Alteromonas/Salinimonas group</taxon>
        <taxon>Salinimonas</taxon>
    </lineage>
</organism>
<name>A0A7S9DZW3_9ALTE</name>
<proteinExistence type="predicted"/>